<sequence length="352" mass="38735">MSKLPKNFEKILLGVGGVIAVTCAGLGFMKSNAVEADFNRTASTTGGKEIDIPEQEATSKAVSSLKSDRVIEQAEANSRGVDLFVGIPLFADKNNPNIPVDPMSPKMKPVHEGIPNPWWIKTGANMTFADSPSRDDDSDGFTNREEYEAKTDPIDPKSIPALIDKLAYLKDESTMWYVQFGLESSGKWAPKLTARTPDKKKVENRVSAVEMLDVGATFFKEGALANRFKFTGIDEREVTSQKTKLTQKVKVGHYEDLKPNKVGQKYESQAGLPDAELEAAAYYDRTAVLELRAIGYKGKEFKVEENTKFALPPDAPEKNYTLKKVTPEGIQVEYKDADGQTKTQDIAKGGTP</sequence>
<keyword evidence="1" id="KW-1133">Transmembrane helix</keyword>
<protein>
    <submittedName>
        <fullName evidence="2">Amuc_1099 family pilus-like system protein</fullName>
    </submittedName>
</protein>
<evidence type="ECO:0000313" key="3">
    <source>
        <dbReference type="Proteomes" id="UP001371305"/>
    </source>
</evidence>
<dbReference type="NCBIfam" id="NF042425">
    <property type="entry name" value="Amuc_1099_fam"/>
    <property type="match status" value="1"/>
</dbReference>
<evidence type="ECO:0000313" key="2">
    <source>
        <dbReference type="EMBL" id="MEK7954272.1"/>
    </source>
</evidence>
<feature type="transmembrane region" description="Helical" evidence="1">
    <location>
        <begin position="12"/>
        <end position="29"/>
    </location>
</feature>
<keyword evidence="1" id="KW-0472">Membrane</keyword>
<organism evidence="2 3">
    <name type="scientific">Luteolibacter soli</name>
    <dbReference type="NCBI Taxonomy" id="3135280"/>
    <lineage>
        <taxon>Bacteria</taxon>
        <taxon>Pseudomonadati</taxon>
        <taxon>Verrucomicrobiota</taxon>
        <taxon>Verrucomicrobiia</taxon>
        <taxon>Verrucomicrobiales</taxon>
        <taxon>Verrucomicrobiaceae</taxon>
        <taxon>Luteolibacter</taxon>
    </lineage>
</organism>
<reference evidence="2 3" key="1">
    <citation type="submission" date="2024-04" db="EMBL/GenBank/DDBJ databases">
        <title>Luteolibacter sp. isolated from soil.</title>
        <authorList>
            <person name="An J."/>
        </authorList>
    </citation>
    <scope>NUCLEOTIDE SEQUENCE [LARGE SCALE GENOMIC DNA]</scope>
    <source>
        <strain evidence="2 3">Y139</strain>
    </source>
</reference>
<accession>A0ABU9B4S7</accession>
<dbReference type="RefSeq" id="WP_341408040.1">
    <property type="nucleotide sequence ID" value="NZ_JBBUKT010000017.1"/>
</dbReference>
<dbReference type="InterPro" id="IPR049974">
    <property type="entry name" value="Amuc_1099-like"/>
</dbReference>
<keyword evidence="1" id="KW-0812">Transmembrane</keyword>
<dbReference type="EMBL" id="JBBUKT010000017">
    <property type="protein sequence ID" value="MEK7954272.1"/>
    <property type="molecule type" value="Genomic_DNA"/>
</dbReference>
<proteinExistence type="predicted"/>
<keyword evidence="3" id="KW-1185">Reference proteome</keyword>
<dbReference type="Proteomes" id="UP001371305">
    <property type="component" value="Unassembled WGS sequence"/>
</dbReference>
<name>A0ABU9B4S7_9BACT</name>
<comment type="caution">
    <text evidence="2">The sequence shown here is derived from an EMBL/GenBank/DDBJ whole genome shotgun (WGS) entry which is preliminary data.</text>
</comment>
<evidence type="ECO:0000256" key="1">
    <source>
        <dbReference type="SAM" id="Phobius"/>
    </source>
</evidence>
<gene>
    <name evidence="2" type="ORF">WKV53_27390</name>
</gene>